<dbReference type="AlphaFoldDB" id="A0A183CH01"/>
<evidence type="ECO:0000313" key="2">
    <source>
        <dbReference type="Proteomes" id="UP000050741"/>
    </source>
</evidence>
<keyword evidence="1" id="KW-0732">Signal</keyword>
<evidence type="ECO:0000313" key="3">
    <source>
        <dbReference type="WBParaSite" id="GPLIN_001215700"/>
    </source>
</evidence>
<reference evidence="2" key="1">
    <citation type="submission" date="2014-05" db="EMBL/GenBank/DDBJ databases">
        <title>The genome and life-stage specific transcriptomes of Globodera pallida elucidate key aspects of plant parasitism by a cyst nematode.</title>
        <authorList>
            <person name="Cotton J.A."/>
            <person name="Lilley C.J."/>
            <person name="Jones L.M."/>
            <person name="Kikuchi T."/>
            <person name="Reid A.J."/>
            <person name="Thorpe P."/>
            <person name="Tsai I.J."/>
            <person name="Beasley H."/>
            <person name="Blok V."/>
            <person name="Cock P.J.A."/>
            <person name="Van den Akker S.E."/>
            <person name="Holroyd N."/>
            <person name="Hunt M."/>
            <person name="Mantelin S."/>
            <person name="Naghra H."/>
            <person name="Pain A."/>
            <person name="Palomares-Rius J.E."/>
            <person name="Zarowiecki M."/>
            <person name="Berriman M."/>
            <person name="Jones J.T."/>
            <person name="Urwin P.E."/>
        </authorList>
    </citation>
    <scope>NUCLEOTIDE SEQUENCE [LARGE SCALE GENOMIC DNA]</scope>
    <source>
        <strain evidence="2">Lindley</strain>
    </source>
</reference>
<organism evidence="2 3">
    <name type="scientific">Globodera pallida</name>
    <name type="common">Potato cyst nematode worm</name>
    <name type="synonym">Heterodera pallida</name>
    <dbReference type="NCBI Taxonomy" id="36090"/>
    <lineage>
        <taxon>Eukaryota</taxon>
        <taxon>Metazoa</taxon>
        <taxon>Ecdysozoa</taxon>
        <taxon>Nematoda</taxon>
        <taxon>Chromadorea</taxon>
        <taxon>Rhabditida</taxon>
        <taxon>Tylenchina</taxon>
        <taxon>Tylenchomorpha</taxon>
        <taxon>Tylenchoidea</taxon>
        <taxon>Heteroderidae</taxon>
        <taxon>Heteroderinae</taxon>
        <taxon>Globodera</taxon>
    </lineage>
</organism>
<accession>A0A183CH01</accession>
<keyword evidence="2" id="KW-1185">Reference proteome</keyword>
<feature type="chain" id="PRO_5008147591" evidence="1">
    <location>
        <begin position="20"/>
        <end position="405"/>
    </location>
</feature>
<proteinExistence type="predicted"/>
<dbReference type="Proteomes" id="UP000050741">
    <property type="component" value="Unassembled WGS sequence"/>
</dbReference>
<name>A0A183CH01_GLOPA</name>
<sequence>MIYINIFILTIIFVVSVLASGTSQLIKPFSKDDEKDIGKYHLAQIKPAGKYKVIVWHKMIDENNGEIYDKIFSVQNELGQFMIEKNGRVDEKTLANGYYNFTITPMKGTHLMQVSKYEQAFERHKIYAPNVQVPVDSLCNFTAEKRCIINYFETFDERISCLTNLLFIWLTNKFYGAMPERINFFLIAIFNDVIYEAKKKSEIPEKMTSDDATILGMIWTYLAAALESERLLPRIRMVDDQMVELINEFCKINKIFLLEHDELKNKLKRKYNYNSFCEQWPSKLEELAQFNNKSALDIELFHQIGKLFVDAKSKQMLTSNKIGASIRIVLDQICLDVCFDSCNFYANNETRHHHIVNLWKEQLCDAGHKFLHDVPSIGRSLYNLIKGTDDKKNLEVPFARTSSNV</sequence>
<protein>
    <submittedName>
        <fullName evidence="3">Uncharacterized protein</fullName>
    </submittedName>
</protein>
<feature type="signal peptide" evidence="1">
    <location>
        <begin position="1"/>
        <end position="19"/>
    </location>
</feature>
<reference evidence="3" key="2">
    <citation type="submission" date="2016-06" db="UniProtKB">
        <authorList>
            <consortium name="WormBaseParasite"/>
        </authorList>
    </citation>
    <scope>IDENTIFICATION</scope>
</reference>
<dbReference type="WBParaSite" id="GPLIN_001215700">
    <property type="protein sequence ID" value="GPLIN_001215700"/>
    <property type="gene ID" value="GPLIN_001215700"/>
</dbReference>
<evidence type="ECO:0000256" key="1">
    <source>
        <dbReference type="SAM" id="SignalP"/>
    </source>
</evidence>